<keyword evidence="11" id="KW-0614">Plasmid</keyword>
<geneLocation type="plasmid" evidence="15">
    <name>pRIVM_C014093_4</name>
</geneLocation>
<dbReference type="EMBL" id="CP068869">
    <property type="protein sequence ID" value="QRC57346.1"/>
    <property type="molecule type" value="Genomic_DNA"/>
</dbReference>
<evidence type="ECO:0000313" key="36">
    <source>
        <dbReference type="EMBL" id="QRC57268.1"/>
    </source>
</evidence>
<dbReference type="EMBL" id="CP068885">
    <property type="protein sequence ID" value="QRC55834.1"/>
    <property type="molecule type" value="Genomic_DNA"/>
</dbReference>
<evidence type="ECO:0000313" key="65">
    <source>
        <dbReference type="EMBL" id="QRC63146.1"/>
    </source>
</evidence>
<dbReference type="EMBL" id="CP068917">
    <property type="protein sequence ID" value="QRC61636.1"/>
    <property type="molecule type" value="Genomic_DNA"/>
</dbReference>
<geneLocation type="plasmid" evidence="23">
    <name>pRIVM_C018792_2</name>
</geneLocation>
<geneLocation type="plasmid" evidence="12">
    <name>pRIVM_C015172_3</name>
</geneLocation>
<evidence type="ECO:0000313" key="42">
    <source>
        <dbReference type="EMBL" id="QRC57887.1"/>
    </source>
</evidence>
<evidence type="ECO:0000313" key="47">
    <source>
        <dbReference type="EMBL" id="QRC59069.1"/>
    </source>
</evidence>
<geneLocation type="plasmid" evidence="20">
    <name>pRIVM_C011816_2</name>
</geneLocation>
<dbReference type="EMBL" id="CP068832">
    <property type="protein sequence ID" value="QRC54754.1"/>
    <property type="molecule type" value="Genomic_DNA"/>
</dbReference>
<dbReference type="EMBL" id="CP068841">
    <property type="protein sequence ID" value="QRC56781.1"/>
    <property type="molecule type" value="Genomic_DNA"/>
</dbReference>
<geneLocation type="plasmid" evidence="29">
    <name>pRIVM_C019586_2</name>
</geneLocation>
<dbReference type="EMBL" id="CP068951">
    <property type="protein sequence ID" value="QRC63146.1"/>
    <property type="molecule type" value="Genomic_DNA"/>
</dbReference>
<geneLocation type="plasmid" evidence="40">
    <name>pRIVM_C017621_4</name>
</geneLocation>
<evidence type="ECO:0000313" key="48">
    <source>
        <dbReference type="EMBL" id="QRC59302.1"/>
    </source>
</evidence>
<dbReference type="EMBL" id="CP068332">
    <property type="protein sequence ID" value="QQW54755.1"/>
    <property type="molecule type" value="Genomic_DNA"/>
</dbReference>
<evidence type="ECO:0000313" key="53">
    <source>
        <dbReference type="EMBL" id="QRC61401.1"/>
    </source>
</evidence>
<geneLocation type="plasmid" evidence="37">
    <name>pRIVM_C017264_2</name>
</geneLocation>
<geneLocation type="plasmid" evidence="41">
    <name>pRIVM_C017543_3</name>
</geneLocation>
<evidence type="ECO:0000313" key="51">
    <source>
        <dbReference type="EMBL" id="QRC60600.1"/>
    </source>
</evidence>
<evidence type="ECO:0000313" key="33">
    <source>
        <dbReference type="EMBL" id="QRC56781.1"/>
    </source>
</evidence>
<dbReference type="EMBL" id="CP068314">
    <property type="protein sequence ID" value="QQW53591.1"/>
    <property type="molecule type" value="Genomic_DNA"/>
</dbReference>
<geneLocation type="plasmid" evidence="49">
    <name>pRIVM_C019515_2</name>
</geneLocation>
<dbReference type="EMBL" id="CP068329">
    <property type="protein sequence ID" value="QQW54549.1"/>
    <property type="molecule type" value="Genomic_DNA"/>
</dbReference>
<dbReference type="EMBL" id="CP068867">
    <property type="protein sequence ID" value="QRC57487.1"/>
    <property type="molecule type" value="Genomic_DNA"/>
</dbReference>
<evidence type="ECO:0000313" key="64">
    <source>
        <dbReference type="EMBL" id="QRC62989.1"/>
    </source>
</evidence>
<geneLocation type="plasmid" evidence="11">
    <name>pRIVM_C015203_3</name>
</geneLocation>
<geneLocation type="plasmid" evidence="46">
    <name>pRIVM_C016870_4</name>
</geneLocation>
<evidence type="ECO:0000313" key="3">
    <source>
        <dbReference type="EMBL" id="QQW53044.1"/>
    </source>
</evidence>
<geneLocation type="plasmid" evidence="44">
    <name>pRIVM_C017068_4</name>
</geneLocation>
<geneLocation type="plasmid" evidence="38">
    <name>pRIVM_C017286_2</name>
</geneLocation>
<evidence type="ECO:0000313" key="31">
    <source>
        <dbReference type="EMBL" id="QRC56263.1"/>
    </source>
</evidence>
<geneLocation type="plasmid" evidence="64">
    <name>pRIVM_C019663_1</name>
</geneLocation>
<geneLocation type="plasmid" evidence="59">
    <name>pRIVM_C019674_1</name>
</geneLocation>
<geneLocation type="plasmid" evidence="56">
    <name>pRIVM_C018941_3</name>
</geneLocation>
<evidence type="ECO:0000313" key="8">
    <source>
        <dbReference type="EMBL" id="QQW53511.1"/>
    </source>
</evidence>
<geneLocation type="plasmid" evidence="39">
    <name>pRIVM_C017514_2</name>
</geneLocation>
<dbReference type="EMBL" id="CP068916">
    <property type="protein sequence ID" value="QRC61401.1"/>
    <property type="molecule type" value="Genomic_DNA"/>
</dbReference>
<geneLocation type="plasmid" evidence="18">
    <name>pRIVM_C012525_20</name>
</geneLocation>
<geneLocation type="plasmid" evidence="58">
    <name>pRIVM_C019662_3</name>
</geneLocation>
<evidence type="ECO:0000313" key="16">
    <source>
        <dbReference type="EMBL" id="QQW54549.1"/>
    </source>
</evidence>
<geneLocation type="plasmid" evidence="22">
    <name>pRIVM_C010541_2</name>
</geneLocation>
<evidence type="ECO:0000313" key="54">
    <source>
        <dbReference type="EMBL" id="QRC61558.1"/>
    </source>
</evidence>
<dbReference type="EMBL" id="CP068903">
    <property type="protein sequence ID" value="QRC60224.1"/>
    <property type="molecule type" value="Genomic_DNA"/>
</dbReference>
<dbReference type="EMBL" id="CP068326">
    <property type="protein sequence ID" value="QQW54394.1"/>
    <property type="molecule type" value="Genomic_DNA"/>
</dbReference>
<geneLocation type="plasmid" evidence="42">
    <name>pRIVM_C017128_3</name>
</geneLocation>
<evidence type="ECO:0000313" key="45">
    <source>
        <dbReference type="EMBL" id="QRC58563.1"/>
    </source>
</evidence>
<evidence type="ECO:0000313" key="7">
    <source>
        <dbReference type="EMBL" id="QQW53437.1"/>
    </source>
</evidence>
<geneLocation type="plasmid" evidence="7">
    <name>pRIVM_C015568_2</name>
</geneLocation>
<evidence type="ECO:0000313" key="37">
    <source>
        <dbReference type="EMBL" id="QRC57346.1"/>
    </source>
</evidence>
<geneLocation type="plasmid" evidence="61">
    <name>pRIVM_C019479_2</name>
</geneLocation>
<evidence type="ECO:0000313" key="1">
    <source>
        <dbReference type="EMBL" id="QQW52373.1"/>
    </source>
</evidence>
<dbReference type="EMBL" id="CP068920">
    <property type="protein sequence ID" value="QRC58563.1"/>
    <property type="molecule type" value="Genomic_DNA"/>
</dbReference>
<reference evidence="23" key="1">
    <citation type="submission" date="2021-01" db="EMBL/GenBank/DDBJ databases">
        <title>blaOXA-48-like genome architecture among carbapenemase-producing Escherichia coli and Klebsiella pneumoniae in the Netherlands.</title>
        <authorList>
            <person name="Hendrickx A.P."/>
            <person name="Landman F."/>
            <person name="de Haan A."/>
            <person name="Witteveen S."/>
            <person name="van Santen-Verheuvel M."/>
            <person name="Schouls L.M."/>
        </authorList>
    </citation>
    <scope>NUCLEOTIDE SEQUENCE</scope>
    <source>
        <strain evidence="31">RIVM_C016830</strain>
        <strain evidence="30">RIVM_C016851</strain>
        <strain evidence="46">RIVM_C016870</strain>
        <strain evidence="47">RIVM_C016910</strain>
        <strain evidence="43">RIVM_C017055</strain>
        <strain evidence="44">RIVM_C017068</strain>
        <strain evidence="42">RIVM_C017128</strain>
        <strain evidence="37">RIVM_C017264</strain>
        <strain evidence="38">RIVM_C017286</strain>
        <strain evidence="35">RIVM_C017304</strain>
        <strain evidence="36">RIVM_C017367</strain>
        <strain evidence="39">RIVM_C017514</strain>
        <strain evidence="41">RIVM_C017543</strain>
        <strain evidence="26">RIVM_C017603</strain>
        <strain evidence="40">RIVM_C017621</strain>
        <strain evidence="34">RIVM_C017771</strain>
        <strain evidence="27">RIVM_C017788</strain>
        <strain evidence="33">RIVM_C018372</strain>
        <strain evidence="25">RIVM_C018663</strain>
        <strain evidence="24">RIVM_C018728</strain>
        <strain evidence="23">RIVM_C018792</strain>
        <plasmid evidence="31">pRIVM_C016830_3</plasmid>
        <plasmid evidence="30">pRIVM_C016851_2</plasmid>
        <plasmid evidence="46">pRIVM_C016870_4</plasmid>
        <plasmid evidence="47">pRIVM_C016910_2</plasmid>
        <plasmid evidence="43">pRIVM_C017055_3</plasmid>
        <plasmid evidence="44">pRIVM_C017068_4</plasmid>
        <plasmid evidence="42">pRIVM_C017128_3</plasmid>
        <plasmid evidence="37">pRIVM_C017264_2</plasmid>
        <plasmid evidence="38">pRIVM_C017286_2</plasmid>
        <plasmid evidence="35">pRIVM_C017304_3</plasmid>
        <plasmid evidence="36">pRIVM_C017367_2</plasmid>
        <plasmid evidence="39">pRIVM_C017514_2</plasmid>
        <plasmid evidence="41">pRIVM_C017543_3</plasmid>
        <plasmid evidence="26">pRIVM_C017603_2</plasmid>
        <plasmid evidence="40">pRIVM_C017621_4</plasmid>
        <plasmid evidence="34">pRIVM_C017771_2</plasmid>
        <plasmid evidence="27">pRIVM_C017788_3</plasmid>
        <plasmid evidence="33">pRIVM_C018372_2</plasmid>
        <plasmid evidence="25">pRIVM_C018663_3</plasmid>
        <plasmid evidence="24">pRIVM_C018728_2</plasmid>
        <plasmid evidence="23">pRIVM_C018792_2</plasmid>
    </source>
</reference>
<geneLocation type="plasmid" evidence="6">
    <name>pRIVM_C015865_7</name>
</geneLocation>
<geneLocation type="plasmid" evidence="43">
    <name>pRIVM_C017055_3</name>
</geneLocation>
<dbReference type="EMBL" id="CP068309">
    <property type="protein sequence ID" value="QQW53275.1"/>
    <property type="molecule type" value="Genomic_DNA"/>
</dbReference>
<dbReference type="EMBL" id="CP068339">
    <property type="protein sequence ID" value="QQW55187.1"/>
    <property type="molecule type" value="Genomic_DNA"/>
</dbReference>
<evidence type="ECO:0000313" key="44">
    <source>
        <dbReference type="EMBL" id="QRC58099.1"/>
    </source>
</evidence>
<dbReference type="EMBL" id="CP068950">
    <property type="protein sequence ID" value="QRC62163.1"/>
    <property type="molecule type" value="Genomic_DNA"/>
</dbReference>
<evidence type="ECO:0000313" key="10">
    <source>
        <dbReference type="EMBL" id="QQW53743.1"/>
    </source>
</evidence>
<dbReference type="EMBL" id="CP068317">
    <property type="protein sequence ID" value="QQW53743.1"/>
    <property type="molecule type" value="Genomic_DNA"/>
</dbReference>
<geneLocation type="plasmid" evidence="62">
    <name>pRIVM_C019703_1</name>
</geneLocation>
<geneLocation type="plasmid" evidence="47">
    <name>pRIVM_C016910_2</name>
</geneLocation>
<geneLocation type="plasmid" evidence="32">
    <name>pRIVM_C019563_2</name>
</geneLocation>
<geneLocation type="plasmid" evidence="17">
    <name>pRIVM_C012730_15</name>
</geneLocation>
<evidence type="ECO:0000313" key="15">
    <source>
        <dbReference type="EMBL" id="QQW54394.1"/>
    </source>
</evidence>
<dbReference type="EMBL" id="CP068927">
    <property type="protein sequence ID" value="QRC61934.1"/>
    <property type="molecule type" value="Genomic_DNA"/>
</dbReference>
<geneLocation type="plasmid" evidence="25">
    <name>pRIVM_C018663_3</name>
</geneLocation>
<dbReference type="EMBL" id="CP068933">
    <property type="protein sequence ID" value="QRC62720.1"/>
    <property type="molecule type" value="Genomic_DNA"/>
</dbReference>
<dbReference type="EMBL" id="CP068907">
    <property type="protein sequence ID" value="QRC62325.1"/>
    <property type="molecule type" value="Genomic_DNA"/>
</dbReference>
<dbReference type="EMBL" id="CP068866">
    <property type="protein sequence ID" value="QRC57190.1"/>
    <property type="molecule type" value="Genomic_DNA"/>
</dbReference>
<geneLocation type="plasmid" evidence="10">
    <name>pRIVM_C015345_4</name>
</geneLocation>
<geneLocation type="plasmid" evidence="30">
    <name>pRIVM_C016851_2</name>
</geneLocation>
<geneLocation type="plasmid" evidence="2">
    <name>pRIVM_C016626_2</name>
</geneLocation>
<geneLocation type="plasmid" evidence="16">
    <name>pRIVM_C013375_3</name>
</geneLocation>
<geneLocation type="plasmid" evidence="33">
    <name>pRIVM_C018372_2</name>
</geneLocation>
<dbReference type="EMBL" id="CP068894">
    <property type="protein sequence ID" value="QRC55912.1"/>
    <property type="molecule type" value="Genomic_DNA"/>
</dbReference>
<geneLocation type="plasmid" evidence="63">
    <name>pRIVM_C029567_2</name>
</geneLocation>
<dbReference type="EMBL" id="CP068956">
    <property type="protein sequence ID" value="QRC62240.1"/>
    <property type="molecule type" value="Genomic_DNA"/>
</dbReference>
<dbReference type="EMBL" id="CP068336">
    <property type="protein sequence ID" value="QQW54993.1"/>
    <property type="molecule type" value="Genomic_DNA"/>
</dbReference>
<evidence type="ECO:0000313" key="13">
    <source>
        <dbReference type="EMBL" id="QQW54056.1"/>
    </source>
</evidence>
<geneLocation type="plasmid" evidence="52">
    <name>pRIVM_C029531_3</name>
</geneLocation>
<dbReference type="EMBL" id="CP068313">
    <property type="protein sequence ID" value="QQW53511.1"/>
    <property type="molecule type" value="Genomic_DNA"/>
</dbReference>
<sequence length="60" mass="6606">MQGAVAPCGGSVLTFILHDFNQPGNGCNEGGHGRDNLREVMEDFRRGHNAPVRLFRKVLI</sequence>
<geneLocation type="plasmid" evidence="24">
    <name>pRIVM_C018728_2</name>
</geneLocation>
<dbReference type="EMBL" id="CP068854">
    <property type="protein sequence ID" value="QRC55298.1"/>
    <property type="molecule type" value="Genomic_DNA"/>
</dbReference>
<evidence type="ECO:0000313" key="57">
    <source>
        <dbReference type="EMBL" id="QRC61934.1"/>
    </source>
</evidence>
<dbReference type="EMBL" id="CP068319">
    <property type="protein sequence ID" value="QQW53899.1"/>
    <property type="molecule type" value="Genomic_DNA"/>
</dbReference>
<dbReference type="EMBL" id="CP068855">
    <property type="protein sequence ID" value="QRC57034.1"/>
    <property type="molecule type" value="Genomic_DNA"/>
</dbReference>
<dbReference type="EMBL" id="CP068947">
    <property type="protein sequence ID" value="QRC62643.1"/>
    <property type="molecule type" value="Genomic_DNA"/>
</dbReference>
<geneLocation type="plasmid" evidence="48">
    <name>pRIVM_C019464_1</name>
</geneLocation>
<evidence type="ECO:0000313" key="40">
    <source>
        <dbReference type="EMBL" id="QRC57646.1"/>
    </source>
</evidence>
<dbReference type="EMBL" id="CP068298">
    <property type="protein sequence ID" value="QQW52513.1"/>
    <property type="molecule type" value="Genomic_DNA"/>
</dbReference>
<dbReference type="EMBL" id="CP068310">
    <property type="protein sequence ID" value="QQW53353.1"/>
    <property type="molecule type" value="Genomic_DNA"/>
</dbReference>
<geneLocation type="plasmid" evidence="21">
    <name>pRIVM_C010856_15</name>
</geneLocation>
<evidence type="ECO:0000313" key="11">
    <source>
        <dbReference type="EMBL" id="QQW53821.1"/>
    </source>
</evidence>
<dbReference type="EMBL" id="CP068914">
    <property type="protein sequence ID" value="QRC61558.1"/>
    <property type="molecule type" value="Genomic_DNA"/>
</dbReference>
<dbReference type="EMBL" id="CP068857">
    <property type="protein sequence ID" value="QRC57646.1"/>
    <property type="molecule type" value="Genomic_DNA"/>
</dbReference>
<geneLocation type="plasmid" evidence="45">
    <name>pRIVM_C019095_2</name>
</geneLocation>
<geneLocation type="plasmid" evidence="55">
    <name>pRIVM_C019192_3</name>
</geneLocation>
<geneLocation type="plasmid" evidence="31">
    <name>pRIVM_C016830_3</name>
</geneLocation>
<geneLocation type="plasmid" evidence="57">
    <name>pRIVM_C018873_1</name>
</geneLocation>
<dbReference type="EMBL" id="CP068834">
    <property type="protein sequence ID" value="QRC54884.1"/>
    <property type="molecule type" value="Genomic_DNA"/>
</dbReference>
<dbReference type="EMBL" id="CP068321">
    <property type="protein sequence ID" value="QQW54056.1"/>
    <property type="molecule type" value="Genomic_DNA"/>
</dbReference>
<dbReference type="EMBL" id="CP068873">
    <property type="protein sequence ID" value="QRC57965.1"/>
    <property type="molecule type" value="Genomic_DNA"/>
</dbReference>
<dbReference type="EMBL" id="CP068305">
    <property type="protein sequence ID" value="QQW53044.1"/>
    <property type="molecule type" value="Genomic_DNA"/>
</dbReference>
<evidence type="ECO:0000313" key="39">
    <source>
        <dbReference type="EMBL" id="QRC57565.1"/>
    </source>
</evidence>
<geneLocation type="plasmid" evidence="13">
    <name>pRIVM_C015017_3</name>
</geneLocation>
<geneLocation type="plasmid" evidence="36">
    <name>pRIVM_C017367_2</name>
</geneLocation>
<organism evidence="11">
    <name type="scientific">Klebsiella pneumoniae</name>
    <dbReference type="NCBI Taxonomy" id="573"/>
    <lineage>
        <taxon>Bacteria</taxon>
        <taxon>Pseudomonadati</taxon>
        <taxon>Pseudomonadota</taxon>
        <taxon>Gammaproteobacteria</taxon>
        <taxon>Enterobacterales</taxon>
        <taxon>Enterobacteriaceae</taxon>
        <taxon>Klebsiella/Raoultella group</taxon>
        <taxon>Klebsiella</taxon>
        <taxon>Klebsiella pneumoniae complex</taxon>
    </lineage>
</organism>
<evidence type="ECO:0000313" key="4">
    <source>
        <dbReference type="EMBL" id="QQW53197.1"/>
    </source>
</evidence>
<dbReference type="EMBL" id="CP068928">
    <property type="protein sequence ID" value="QRC60600.1"/>
    <property type="molecule type" value="Genomic_DNA"/>
</dbReference>
<evidence type="ECO:0000313" key="34">
    <source>
        <dbReference type="EMBL" id="QRC57034.1"/>
    </source>
</evidence>
<dbReference type="EMBL" id="CP068954">
    <property type="protein sequence ID" value="QRC62086.1"/>
    <property type="molecule type" value="Genomic_DNA"/>
</dbReference>
<evidence type="ECO:0000313" key="25">
    <source>
        <dbReference type="EMBL" id="QRC54884.1"/>
    </source>
</evidence>
<dbReference type="EMBL" id="CP068926">
    <property type="protein sequence ID" value="QRC61856.1"/>
    <property type="molecule type" value="Genomic_DNA"/>
</dbReference>
<dbReference type="EMBL" id="CP068859">
    <property type="protein sequence ID" value="QRC55213.1"/>
    <property type="molecule type" value="Genomic_DNA"/>
</dbReference>
<evidence type="ECO:0000313" key="60">
    <source>
        <dbReference type="EMBL" id="QRC62240.1"/>
    </source>
</evidence>
<evidence type="ECO:0000313" key="56">
    <source>
        <dbReference type="EMBL" id="QRC61856.1"/>
    </source>
</evidence>
<proteinExistence type="predicted"/>
<dbReference type="EMBL" id="CP068831">
    <property type="protein sequence ID" value="QRC54724.1"/>
    <property type="molecule type" value="Genomic_DNA"/>
</dbReference>
<geneLocation type="plasmid" evidence="8">
    <name>pRIVM_C015540_2</name>
</geneLocation>
<dbReference type="EMBL" id="CP068872">
    <property type="protein sequence ID" value="QRC58099.1"/>
    <property type="molecule type" value="Genomic_DNA"/>
</dbReference>
<evidence type="ECO:0000313" key="29">
    <source>
        <dbReference type="EMBL" id="QRC55912.1"/>
    </source>
</evidence>
<dbReference type="EMBL" id="CP068878">
    <property type="protein sequence ID" value="QRC58913.1"/>
    <property type="molecule type" value="Genomic_DNA"/>
</dbReference>
<evidence type="ECO:0000313" key="50">
    <source>
        <dbReference type="EMBL" id="QRC60224.1"/>
    </source>
</evidence>
<geneLocation type="plasmid" evidence="1">
    <name>pRIVM_C016735_2</name>
</geneLocation>
<dbReference type="EMBL" id="CP068908">
    <property type="protein sequence ID" value="QRC59302.1"/>
    <property type="molecule type" value="Genomic_DNA"/>
</dbReference>
<dbReference type="EMBL" id="CP068342">
    <property type="protein sequence ID" value="QQW55370.1"/>
    <property type="molecule type" value="Genomic_DNA"/>
</dbReference>
<dbReference type="EMBL" id="CP068324">
    <property type="protein sequence ID" value="QQW54256.1"/>
    <property type="molecule type" value="Genomic_DNA"/>
</dbReference>
<geneLocation type="plasmid" evidence="50">
    <name>pRIVM_C019536_3</name>
</geneLocation>
<gene>
    <name evidence="36" type="ORF">JL483_00250</name>
    <name evidence="43" type="ORF">JL484_00225</name>
    <name evidence="45" type="ORF">JL490_00250</name>
    <name evidence="3" type="ORF">JL491_00245</name>
    <name evidence="28" type="ORF">JL492_00250</name>
    <name evidence="27" type="ORF">JL493_00250</name>
    <name evidence="25" type="ORF">JL494_00255</name>
    <name evidence="5" type="ORF">JL501_00250</name>
    <name evidence="50" type="ORF">JL504_00250</name>
    <name evidence="23" type="ORF">JL509_00225</name>
    <name evidence="9" type="ORF">JL513_00265</name>
    <name evidence="53" type="ORF">JL514_00250</name>
    <name evidence="1" type="ORF">JL517_00250</name>
    <name evidence="54" type="ORF">JL521_00250</name>
    <name evidence="15" type="ORF">JL531_00250</name>
    <name evidence="63" type="ORF">JL532_00250</name>
    <name evidence="10" type="ORF">JL533_00250</name>
    <name evidence="19" type="ORF">JL534_00250</name>
    <name evidence="30" type="ORF">JL545_00250</name>
    <name evidence="13" type="ORF">JL546_00250</name>
    <name evidence="40" type="ORF">JL549_00250</name>
    <name evidence="37" type="ORF">JL551_00250</name>
    <name evidence="31" type="ORF">JL553_00230</name>
    <name evidence="29" type="ORF">JL555_00250</name>
    <name evidence="14" type="ORF">JL556_00250</name>
    <name evidence="12" type="ORF">JL557_00255</name>
    <name evidence="51" type="ORF">JL558_00250</name>
    <name evidence="11" type="ORF">JL559_00250</name>
    <name evidence="34" type="ORF">JL560_00250</name>
    <name evidence="20" type="ORF">JL563_00250</name>
    <name evidence="52" type="ORF">JL564_00250</name>
    <name evidence="44" type="ORF">JL574_00250</name>
    <name evidence="46" type="ORF">JL579_00250</name>
    <name evidence="42" type="ORF">JL581_00250</name>
    <name evidence="22" type="ORF">JL582_00250</name>
    <name evidence="16" type="ORF">JL584_00250</name>
    <name evidence="41" type="ORF">JL588_00250</name>
    <name evidence="4" type="ORF">JL590_00250</name>
    <name evidence="35" type="ORF">JL595_00250</name>
    <name evidence="24" type="ORF">JL597_00225</name>
    <name evidence="56" type="ORF">JL599_00255</name>
    <name evidence="49" type="ORF">JL600_00250</name>
    <name evidence="33" type="ORF">JL601_00250</name>
    <name evidence="7" type="ORF">JL603_00230</name>
    <name evidence="2" type="ORF">JL608_00250</name>
    <name evidence="59" type="ORF">JL609_00250</name>
    <name evidence="60" type="ORF">JL620_00250</name>
    <name evidence="62" type="ORF">JL626_00250</name>
    <name evidence="65" type="ORF">JL628_00250</name>
    <name evidence="58" type="ORF">JL629_00250</name>
    <name evidence="39" type="ORF">JL633_00225</name>
    <name evidence="8" type="ORF">JL637_00250</name>
    <name evidence="55" type="ORF">JL638_00250</name>
    <name evidence="32" type="ORF">JL641_00250</name>
    <name evidence="17" type="ORF">JL642_00250</name>
    <name evidence="57" type="ORF">JL644_00250</name>
    <name evidence="48" type="ORF">JL646_00250</name>
    <name evidence="26" type="ORF">JL647_00250</name>
    <name evidence="6" type="ORF">JL648_00250</name>
    <name evidence="61" type="ORF">JL649_00250</name>
    <name evidence="47" type="ORF">JL652_00230</name>
    <name evidence="21" type="ORF">JL654_00250</name>
    <name evidence="18" type="ORF">JL655_00250</name>
    <name evidence="38" type="ORF">JL656_00245</name>
    <name evidence="64" type="ORF">JL657_00255</name>
</gene>
<evidence type="ECO:0000313" key="2">
    <source>
        <dbReference type="EMBL" id="QQW52513.1"/>
    </source>
</evidence>
<reference evidence="11" key="2">
    <citation type="submission" date="2021-01" db="EMBL/GenBank/DDBJ databases">
        <title>blaOXA-48-like genome architecture among carbapenemase-producing Escherichia coli and Klebsiella pneumoniae in the Netherlands.</title>
        <authorList>
            <person name="Hendrickx A.P.A."/>
            <person name="Landman F."/>
            <person name="de Haan A."/>
            <person name="Witteveen S."/>
            <person name="van Santen-Verheuvel M."/>
            <person name="Schouls L.M."/>
        </authorList>
    </citation>
    <scope>NUCLEOTIDE SEQUENCE</scope>
    <source>
        <strain evidence="22">RIVM_C010541</strain>
        <strain evidence="21">RIVM_C010856</strain>
        <strain evidence="20">RIVM_C011816</strain>
        <strain evidence="19">RIVM_C011932</strain>
        <strain evidence="18">RIVM_C012525</strain>
        <strain evidence="17">RIVM_C012730</strain>
        <strain evidence="16">RIVM_C013375</strain>
        <strain evidence="15">RIVM_C014093</strain>
        <strain evidence="14">RIVM_C014442</strain>
        <strain evidence="13">RIVM_C015017</strain>
        <strain evidence="12">RIVM_C015172</strain>
        <strain evidence="11">RIVM_C015203</strain>
        <strain evidence="10">RIVM_C015345</strain>
        <strain evidence="9">RIVM_C015408</strain>
        <strain evidence="8">RIVM_C015540</strain>
        <strain evidence="7">RIVM_C015568</strain>
        <strain evidence="6">RIVM_C015865</strain>
        <strain evidence="5">RIVM_C015907</strain>
        <strain evidence="4">RIVM_C015923</strain>
        <strain evidence="3">RIVM_C016200</strain>
        <strain evidence="2">RIVM_C016626</strain>
        <strain evidence="1">RIVM_C016735</strain>
        <strain evidence="51">RIVM_C018860</strain>
        <strain evidence="57">RIVM_C018873</strain>
        <strain evidence="56">RIVM_C018941</strain>
        <strain evidence="45">RIVM_C019095</strain>
        <strain evidence="55">RIVM_C019192</strain>
        <strain evidence="53">RIVM_C019194</strain>
        <strain evidence="54">RIVM_C019247</strain>
        <strain evidence="48">RIVM_C019464</strain>
        <strain evidence="61">RIVM_C019479</strain>
        <strain evidence="49">RIVM_C019515</strain>
        <strain evidence="50">RIVM_C019536</strain>
        <strain evidence="32">RIVM_C019563</strain>
        <strain evidence="29">RIVM_C019586</strain>
        <strain evidence="28">RIVM_C019625</strain>
        <strain evidence="60">RIVM_C019651</strain>
        <strain evidence="58">RIVM_C019662</strain>
        <strain evidence="64">RIVM_C019663</strain>
        <strain evidence="65">RIVM_C019672</strain>
        <strain evidence="59">RIVM_C019674</strain>
        <strain evidence="62">RIVM_C019703</strain>
        <strain evidence="52">RIVM_C029531</strain>
        <strain evidence="63">RIVM_C029567</strain>
        <plasmid evidence="22">pRIVM_C010541_2</plasmid>
        <plasmid evidence="21">pRIVM_C010856_15</plasmid>
        <plasmid evidence="20">pRIVM_C011816_2</plasmid>
        <plasmid evidence="19">pRIVM_C011932_1</plasmid>
        <plasmid evidence="18">pRIVM_C012525_20</plasmid>
        <plasmid evidence="17">pRIVM_C012730_15</plasmid>
        <plasmid evidence="16">pRIVM_C013375_3</plasmid>
        <plasmid evidence="15">pRIVM_C014093_4</plasmid>
        <plasmid evidence="14">pRIVM_C014442_1</plasmid>
        <plasmid evidence="13">pRIVM_C015017_3</plasmid>
        <plasmid evidence="12">pRIVM_C015172_3</plasmid>
        <plasmid evidence="11">pRIVM_C015203_3</plasmid>
        <plasmid evidence="10">pRIVM_C015345_4</plasmid>
        <plasmid evidence="9">pRIVM_C015408_3</plasmid>
        <plasmid evidence="8">pRIVM_C015540_2</plasmid>
        <plasmid evidence="7">pRIVM_C015568_2</plasmid>
        <plasmid evidence="6">pRIVM_C015865_7</plasmid>
        <plasmid evidence="5">pRIVM_C015907_1</plasmid>
        <plasmid evidence="4">pRIVM_C015923_2</plasmid>
        <plasmid evidence="3">pRIVM_C016200_2</plasmid>
        <plasmid evidence="2">pRIVM_C016626_2</plasmid>
        <plasmid evidence="1">pRIVM_C016735_2</plasmid>
        <plasmid evidence="51">pRIVM_C018860_2</plasmid>
        <plasmid evidence="57">pRIVM_C018873_1</plasmid>
        <plasmid evidence="56">pRIVM_C018941_3</plasmid>
        <plasmid evidence="45">pRIVM_C019095_2</plasmid>
        <plasmid evidence="55">pRIVM_C019192_3</plasmid>
        <plasmid evidence="53">pRIVM_C019194_2</plasmid>
        <plasmid evidence="54">pRIVM_C019247_3</plasmid>
        <plasmid evidence="48">pRIVM_C019464_1</plasmid>
        <plasmid evidence="61">pRIVM_C019479_2</plasmid>
        <plasmid evidence="49">pRIVM_C019515_2</plasmid>
        <plasmid evidence="50">pRIVM_C019536_3</plasmid>
        <plasmid evidence="32">pRIVM_C019563_2</plasmid>
        <plasmid evidence="29">pRIVM_C019586_2</plasmid>
        <plasmid evidence="28">pRIVM_C019625_2</plasmid>
        <plasmid evidence="60">pRIVM_C019651_2</plasmid>
        <plasmid evidence="58">pRIVM_C019662_3</plasmid>
        <plasmid evidence="64">pRIVM_C019663_1</plasmid>
        <plasmid evidence="65">pRIVM_C019672_2</plasmid>
        <plasmid evidence="59">pRIVM_C019674_1</plasmid>
        <plasmid evidence="62">pRIVM_C019703_1</plasmid>
        <plasmid evidence="52">pRIVM_C029531_3</plasmid>
        <plasmid evidence="63">pRIVM_C029567_2</plasmid>
    </source>
</reference>
<geneLocation type="plasmid" evidence="3">
    <name>pRIVM_C016200_2</name>
</geneLocation>
<evidence type="ECO:0000313" key="43">
    <source>
        <dbReference type="EMBL" id="QRC57965.1"/>
    </source>
</evidence>
<dbReference type="EMBL" id="CP068906">
    <property type="protein sequence ID" value="QRC59454.1"/>
    <property type="molecule type" value="Genomic_DNA"/>
</dbReference>
<geneLocation type="plasmid" evidence="65">
    <name>pRIVM_C019672_2</name>
</geneLocation>
<dbReference type="EMBL" id="CP068877">
    <property type="protein sequence ID" value="QRC59069.1"/>
    <property type="molecule type" value="Genomic_DNA"/>
</dbReference>
<dbReference type="EMBL" id="CP068312">
    <property type="protein sequence ID" value="QQW53437.1"/>
    <property type="molecule type" value="Genomic_DNA"/>
</dbReference>
<dbReference type="EMBL" id="CP068870">
    <property type="protein sequence ID" value="QRC57887.1"/>
    <property type="molecule type" value="Genomic_DNA"/>
</dbReference>
<evidence type="ECO:0000313" key="32">
    <source>
        <dbReference type="EMBL" id="QRC56352.1"/>
    </source>
</evidence>
<evidence type="ECO:0000313" key="27">
    <source>
        <dbReference type="EMBL" id="QRC55298.1"/>
    </source>
</evidence>
<evidence type="ECO:0000313" key="38">
    <source>
        <dbReference type="EMBL" id="QRC57487.1"/>
    </source>
</evidence>
<dbReference type="EMBL" id="CP068953">
    <property type="protein sequence ID" value="QRC62989.1"/>
    <property type="molecule type" value="Genomic_DNA"/>
</dbReference>
<evidence type="ECO:0000313" key="9">
    <source>
        <dbReference type="EMBL" id="QQW53591.1"/>
    </source>
</evidence>
<geneLocation type="plasmid" evidence="34">
    <name>pRIVM_C017771_2</name>
</geneLocation>
<evidence type="ECO:0000313" key="14">
    <source>
        <dbReference type="EMBL" id="QQW54256.1"/>
    </source>
</evidence>
<evidence type="ECO:0000313" key="17">
    <source>
        <dbReference type="EMBL" id="QQW54686.1"/>
    </source>
</evidence>
<geneLocation type="plasmid" evidence="54">
    <name>pRIVM_C019247_3</name>
</geneLocation>
<evidence type="ECO:0000313" key="49">
    <source>
        <dbReference type="EMBL" id="QRC59454.1"/>
    </source>
</evidence>
<name>A0A7U0KYW3_KLEPN</name>
<accession>A0A7U0KYW3</accession>
<dbReference type="EMBL" id="CP068935">
    <property type="protein sequence ID" value="QRC60674.1"/>
    <property type="molecule type" value="Genomic_DNA"/>
</dbReference>
<dbReference type="EMBL" id="CP068864">
    <property type="protein sequence ID" value="QRC57268.1"/>
    <property type="molecule type" value="Genomic_DNA"/>
</dbReference>
<dbReference type="EMBL" id="CP068880">
    <property type="protein sequence ID" value="QRC56263.1"/>
    <property type="molecule type" value="Genomic_DNA"/>
</dbReference>
<protein>
    <submittedName>
        <fullName evidence="11">Uncharacterized protein</fullName>
    </submittedName>
</protein>
<evidence type="ECO:0000313" key="28">
    <source>
        <dbReference type="EMBL" id="QRC55834.1"/>
    </source>
</evidence>
<evidence type="ECO:0000313" key="59">
    <source>
        <dbReference type="EMBL" id="QRC62163.1"/>
    </source>
</evidence>
<evidence type="ECO:0000313" key="58">
    <source>
        <dbReference type="EMBL" id="QRC62086.1"/>
    </source>
</evidence>
<evidence type="ECO:0000313" key="30">
    <source>
        <dbReference type="EMBL" id="QRC56185.1"/>
    </source>
</evidence>
<geneLocation type="plasmid" evidence="28">
    <name>pRIVM_C019625_2</name>
</geneLocation>
<geneLocation type="plasmid" evidence="27">
    <name>pRIVM_C017788_3</name>
</geneLocation>
<evidence type="ECO:0000313" key="5">
    <source>
        <dbReference type="EMBL" id="QQW53275.1"/>
    </source>
</evidence>
<evidence type="ECO:0000313" key="63">
    <source>
        <dbReference type="EMBL" id="QRC62720.1"/>
    </source>
</evidence>
<evidence type="ECO:0000313" key="12">
    <source>
        <dbReference type="EMBL" id="QQW53899.1"/>
    </source>
</evidence>
<evidence type="ECO:0000313" key="19">
    <source>
        <dbReference type="EMBL" id="QQW54993.1"/>
    </source>
</evidence>
<geneLocation type="plasmid" evidence="51">
    <name>pRIVM_C018860_2</name>
</geneLocation>
<dbReference type="EMBL" id="CP068318">
    <property type="protein sequence ID" value="QQW53821.1"/>
    <property type="molecule type" value="Genomic_DNA"/>
</dbReference>
<geneLocation type="plasmid" evidence="14">
    <name>pRIVM_C014442_1</name>
</geneLocation>
<evidence type="ECO:0000313" key="55">
    <source>
        <dbReference type="EMBL" id="QRC61636.1"/>
    </source>
</evidence>
<geneLocation type="plasmid" evidence="60">
    <name>pRIVM_C019651_2</name>
</geneLocation>
<dbReference type="EMBL" id="CP068862">
    <property type="protein sequence ID" value="QRC57565.1"/>
    <property type="molecule type" value="Genomic_DNA"/>
</dbReference>
<evidence type="ECO:0000313" key="22">
    <source>
        <dbReference type="EMBL" id="QQW55448.1"/>
    </source>
</evidence>
<evidence type="ECO:0000313" key="41">
    <source>
        <dbReference type="EMBL" id="QRC57731.1"/>
    </source>
</evidence>
<geneLocation type="plasmid" evidence="5">
    <name>pRIVM_C015907_1</name>
</geneLocation>
<geneLocation type="plasmid" evidence="53">
    <name>pRIVM_C019194_2</name>
</geneLocation>
<evidence type="ECO:0000313" key="52">
    <source>
        <dbReference type="EMBL" id="QRC60674.1"/>
    </source>
</evidence>
<dbReference type="EMBL" id="CP068343">
    <property type="protein sequence ID" value="QQW55448.1"/>
    <property type="molecule type" value="Genomic_DNA"/>
</dbReference>
<evidence type="ECO:0000313" key="18">
    <source>
        <dbReference type="EMBL" id="QQW54755.1"/>
    </source>
</evidence>
<dbReference type="EMBL" id="CP068861">
    <property type="protein sequence ID" value="QRC57731.1"/>
    <property type="molecule type" value="Genomic_DNA"/>
</dbReference>
<dbReference type="EMBL" id="CP068879">
    <property type="protein sequence ID" value="QRC56185.1"/>
    <property type="molecule type" value="Genomic_DNA"/>
</dbReference>
<evidence type="ECO:0000313" key="62">
    <source>
        <dbReference type="EMBL" id="QRC62643.1"/>
    </source>
</evidence>
<geneLocation type="plasmid" evidence="4">
    <name>pRIVM_C015923_2</name>
</geneLocation>
<evidence type="ECO:0000313" key="35">
    <source>
        <dbReference type="EMBL" id="QRC57190.1"/>
    </source>
</evidence>
<dbReference type="AlphaFoldDB" id="A0A7U0KYW3"/>
<evidence type="ECO:0000313" key="20">
    <source>
        <dbReference type="EMBL" id="QQW55187.1"/>
    </source>
</evidence>
<evidence type="ECO:0000313" key="21">
    <source>
        <dbReference type="EMBL" id="QQW55370.1"/>
    </source>
</evidence>
<dbReference type="EMBL" id="CP068898">
    <property type="protein sequence ID" value="QRC56352.1"/>
    <property type="molecule type" value="Genomic_DNA"/>
</dbReference>
<dbReference type="EMBL" id="CP068308">
    <property type="protein sequence ID" value="QQW53197.1"/>
    <property type="molecule type" value="Genomic_DNA"/>
</dbReference>
<geneLocation type="plasmid" evidence="26">
    <name>pRIVM_C017603_2</name>
</geneLocation>
<geneLocation type="plasmid" evidence="9">
    <name>pRIVM_C015408_3</name>
</geneLocation>
<evidence type="ECO:0000313" key="23">
    <source>
        <dbReference type="EMBL" id="QRC54724.1"/>
    </source>
</evidence>
<evidence type="ECO:0000313" key="26">
    <source>
        <dbReference type="EMBL" id="QRC55213.1"/>
    </source>
</evidence>
<geneLocation type="plasmid" evidence="35">
    <name>pRIVM_C017304_3</name>
</geneLocation>
<evidence type="ECO:0000313" key="24">
    <source>
        <dbReference type="EMBL" id="QRC54754.1"/>
    </source>
</evidence>
<evidence type="ECO:0000313" key="61">
    <source>
        <dbReference type="EMBL" id="QRC62325.1"/>
    </source>
</evidence>
<dbReference type="EMBL" id="CP068331">
    <property type="protein sequence ID" value="QQW54686.1"/>
    <property type="molecule type" value="Genomic_DNA"/>
</dbReference>
<evidence type="ECO:0000313" key="6">
    <source>
        <dbReference type="EMBL" id="QQW53353.1"/>
    </source>
</evidence>
<dbReference type="EMBL" id="CP068296">
    <property type="protein sequence ID" value="QQW52373.1"/>
    <property type="molecule type" value="Genomic_DNA"/>
</dbReference>
<dbReference type="RefSeq" id="WP_172684944.1">
    <property type="nucleotide sequence ID" value="NC_019154.1"/>
</dbReference>
<geneLocation type="plasmid" evidence="19">
    <name>pRIVM_C011932_1</name>
</geneLocation>
<evidence type="ECO:0000313" key="46">
    <source>
        <dbReference type="EMBL" id="QRC58913.1"/>
    </source>
</evidence>